<evidence type="ECO:0000256" key="3">
    <source>
        <dbReference type="ARBA" id="ARBA00022692"/>
    </source>
</evidence>
<dbReference type="Gene3D" id="1.20.120.610">
    <property type="entry name" value="lithium bound rotor ring of v- atpase"/>
    <property type="match status" value="1"/>
</dbReference>
<feature type="transmembrane region" description="Helical" evidence="6">
    <location>
        <begin position="85"/>
        <end position="109"/>
    </location>
</feature>
<comment type="subcellular location">
    <subcellularLocation>
        <location evidence="1">Membrane</location>
        <topology evidence="1">Multi-pass membrane protein</topology>
    </subcellularLocation>
</comment>
<comment type="similarity">
    <text evidence="2">Belongs to the ATPase C chain family.</text>
</comment>
<dbReference type="InterPro" id="IPR002379">
    <property type="entry name" value="ATPase_proteolipid_c-like_dom"/>
</dbReference>
<sequence length="110" mass="10875">MKGSLITKKVARRLVLSMIFITMVTAAVALAAEPAAAAGMATGLKAVGAGLALLGGTVGAGYALGTTGAAGIAVISEKPEEFGRVLLFIGIAETPAIYGIAMAIVILFAI</sequence>
<gene>
    <name evidence="8" type="ORF">IPA_00195</name>
</gene>
<name>A0A977PKB3_9CREN</name>
<evidence type="ECO:0000256" key="2">
    <source>
        <dbReference type="ARBA" id="ARBA00006704"/>
    </source>
</evidence>
<dbReference type="GO" id="GO:0045259">
    <property type="term" value="C:proton-transporting ATP synthase complex"/>
    <property type="evidence" value="ECO:0007669"/>
    <property type="project" value="InterPro"/>
</dbReference>
<protein>
    <submittedName>
        <fullName evidence="8">ATPase</fullName>
    </submittedName>
</protein>
<proteinExistence type="inferred from homology"/>
<evidence type="ECO:0000259" key="7">
    <source>
        <dbReference type="Pfam" id="PF00137"/>
    </source>
</evidence>
<dbReference type="KEGG" id="ipc:IPA_00195"/>
<dbReference type="EMBL" id="CP006868">
    <property type="protein sequence ID" value="UXD21105.1"/>
    <property type="molecule type" value="Genomic_DNA"/>
</dbReference>
<dbReference type="Pfam" id="PF00137">
    <property type="entry name" value="ATP-synt_C"/>
    <property type="match status" value="1"/>
</dbReference>
<dbReference type="InterPro" id="IPR035921">
    <property type="entry name" value="F/V-ATP_Csub_sf"/>
</dbReference>
<evidence type="ECO:0000313" key="8">
    <source>
        <dbReference type="EMBL" id="UXD21105.1"/>
    </source>
</evidence>
<keyword evidence="3 6" id="KW-0812">Transmembrane</keyword>
<dbReference type="Proteomes" id="UP001063698">
    <property type="component" value="Chromosome"/>
</dbReference>
<reference evidence="8" key="1">
    <citation type="submission" date="2013-11" db="EMBL/GenBank/DDBJ databases">
        <title>Comparative genomics of Ignicoccus.</title>
        <authorList>
            <person name="Podar M."/>
        </authorList>
    </citation>
    <scope>NUCLEOTIDE SEQUENCE</scope>
    <source>
        <strain evidence="8">DSM 13166</strain>
    </source>
</reference>
<feature type="domain" description="V-ATPase proteolipid subunit C-like" evidence="7">
    <location>
        <begin position="47"/>
        <end position="106"/>
    </location>
</feature>
<dbReference type="SUPFAM" id="SSF81333">
    <property type="entry name" value="F1F0 ATP synthase subunit C"/>
    <property type="match status" value="1"/>
</dbReference>
<dbReference type="AlphaFoldDB" id="A0A977PKB3"/>
<evidence type="ECO:0000313" key="9">
    <source>
        <dbReference type="Proteomes" id="UP001063698"/>
    </source>
</evidence>
<dbReference type="GO" id="GO:0033177">
    <property type="term" value="C:proton-transporting two-sector ATPase complex, proton-transporting domain"/>
    <property type="evidence" value="ECO:0007669"/>
    <property type="project" value="InterPro"/>
</dbReference>
<accession>A0A977PKB3</accession>
<dbReference type="CDD" id="cd18120">
    <property type="entry name" value="ATP-synt_Vo_Ao_c"/>
    <property type="match status" value="1"/>
</dbReference>
<dbReference type="GO" id="GO:0015078">
    <property type="term" value="F:proton transmembrane transporter activity"/>
    <property type="evidence" value="ECO:0007669"/>
    <property type="project" value="InterPro"/>
</dbReference>
<keyword evidence="5 6" id="KW-0472">Membrane</keyword>
<keyword evidence="4 6" id="KW-1133">Transmembrane helix</keyword>
<feature type="transmembrane region" description="Helical" evidence="6">
    <location>
        <begin position="47"/>
        <end position="73"/>
    </location>
</feature>
<dbReference type="GO" id="GO:0015986">
    <property type="term" value="P:proton motive force-driven ATP synthesis"/>
    <property type="evidence" value="ECO:0007669"/>
    <property type="project" value="InterPro"/>
</dbReference>
<organism evidence="8 9">
    <name type="scientific">Ignicoccus pacificus DSM 13166</name>
    <dbReference type="NCBI Taxonomy" id="940294"/>
    <lineage>
        <taxon>Archaea</taxon>
        <taxon>Thermoproteota</taxon>
        <taxon>Thermoprotei</taxon>
        <taxon>Desulfurococcales</taxon>
        <taxon>Desulfurococcaceae</taxon>
        <taxon>Ignicoccus</taxon>
    </lineage>
</organism>
<evidence type="ECO:0000256" key="4">
    <source>
        <dbReference type="ARBA" id="ARBA00022989"/>
    </source>
</evidence>
<evidence type="ECO:0000256" key="6">
    <source>
        <dbReference type="SAM" id="Phobius"/>
    </source>
</evidence>
<keyword evidence="9" id="KW-1185">Reference proteome</keyword>
<dbReference type="InterPro" id="IPR000454">
    <property type="entry name" value="ATP_synth_F0_csu"/>
</dbReference>
<evidence type="ECO:0000256" key="1">
    <source>
        <dbReference type="ARBA" id="ARBA00004141"/>
    </source>
</evidence>
<dbReference type="PRINTS" id="PR00124">
    <property type="entry name" value="ATPASEC"/>
</dbReference>
<evidence type="ECO:0000256" key="5">
    <source>
        <dbReference type="ARBA" id="ARBA00023136"/>
    </source>
</evidence>